<keyword evidence="2" id="KW-0732">Signal</keyword>
<dbReference type="InterPro" id="IPR010642">
    <property type="entry name" value="Invasion_prot_B"/>
</dbReference>
<feature type="region of interest" description="Disordered" evidence="1">
    <location>
        <begin position="35"/>
        <end position="54"/>
    </location>
</feature>
<feature type="compositionally biased region" description="Polar residues" evidence="1">
    <location>
        <begin position="35"/>
        <end position="45"/>
    </location>
</feature>
<dbReference type="RefSeq" id="WP_079545675.1">
    <property type="nucleotide sequence ID" value="NZ_LT670844.1"/>
</dbReference>
<dbReference type="EMBL" id="LT670844">
    <property type="protein sequence ID" value="SHL67543.1"/>
    <property type="molecule type" value="Genomic_DNA"/>
</dbReference>
<protein>
    <submittedName>
        <fullName evidence="3">Invasion protein IalB, involved in pathogenesis</fullName>
    </submittedName>
</protein>
<evidence type="ECO:0000313" key="3">
    <source>
        <dbReference type="EMBL" id="SHL67543.1"/>
    </source>
</evidence>
<dbReference type="InterPro" id="IPR038696">
    <property type="entry name" value="IalB_sf"/>
</dbReference>
<dbReference type="AlphaFoldDB" id="A0A1M7CK84"/>
<organism evidence="3 4">
    <name type="scientific">Bradyrhizobium lablabi</name>
    <dbReference type="NCBI Taxonomy" id="722472"/>
    <lineage>
        <taxon>Bacteria</taxon>
        <taxon>Pseudomonadati</taxon>
        <taxon>Pseudomonadota</taxon>
        <taxon>Alphaproteobacteria</taxon>
        <taxon>Hyphomicrobiales</taxon>
        <taxon>Nitrobacteraceae</taxon>
        <taxon>Bradyrhizobium</taxon>
    </lineage>
</organism>
<accession>A0A1M7CK84</accession>
<feature type="chain" id="PRO_5009924616" evidence="2">
    <location>
        <begin position="35"/>
        <end position="209"/>
    </location>
</feature>
<evidence type="ECO:0000313" key="4">
    <source>
        <dbReference type="Proteomes" id="UP000189935"/>
    </source>
</evidence>
<sequence length="209" mass="22883">MNKQGSRLGLFSQSCRSTAILALLSLAPVTIAQAQQVRPPDTSTPGKAPDVEIRPRGQQMPRDVKYSAWRKLCFKVPNAKMLCRTTINGMWDTGQIAVRVDLIEREGDGGARVQIYLPVGLYLQPGVKLTVDSGPPFWVPYVWCLTNACVAATLAEPELIREMEGGRLLTLEVVDSNILTVASSMPLDNFATVRNGAPAQIFQQSLDNE</sequence>
<evidence type="ECO:0000256" key="2">
    <source>
        <dbReference type="SAM" id="SignalP"/>
    </source>
</evidence>
<proteinExistence type="predicted"/>
<dbReference type="Proteomes" id="UP000189935">
    <property type="component" value="Chromosome I"/>
</dbReference>
<gene>
    <name evidence="3" type="ORF">SAMN05444159_6511</name>
</gene>
<dbReference type="Gene3D" id="2.60.40.1880">
    <property type="entry name" value="Invasion associated locus B (IalB) protein"/>
    <property type="match status" value="1"/>
</dbReference>
<dbReference type="Pfam" id="PF06776">
    <property type="entry name" value="IalB"/>
    <property type="match status" value="1"/>
</dbReference>
<evidence type="ECO:0000256" key="1">
    <source>
        <dbReference type="SAM" id="MobiDB-lite"/>
    </source>
</evidence>
<dbReference type="OrthoDB" id="8017994at2"/>
<feature type="signal peptide" evidence="2">
    <location>
        <begin position="1"/>
        <end position="34"/>
    </location>
</feature>
<name>A0A1M7CK84_9BRAD</name>
<reference evidence="3 4" key="1">
    <citation type="submission" date="2016-11" db="EMBL/GenBank/DDBJ databases">
        <authorList>
            <person name="Jaros S."/>
            <person name="Januszkiewicz K."/>
            <person name="Wedrychowicz H."/>
        </authorList>
    </citation>
    <scope>NUCLEOTIDE SEQUENCE [LARGE SCALE GENOMIC DNA]</scope>
    <source>
        <strain evidence="3 4">GAS499</strain>
    </source>
</reference>